<proteinExistence type="predicted"/>
<name>A0A9P9IXS1_9HYPO</name>
<dbReference type="PANTHER" id="PTHR31001">
    <property type="entry name" value="UNCHARACTERIZED TRANSCRIPTIONAL REGULATORY PROTEIN"/>
    <property type="match status" value="1"/>
</dbReference>
<keyword evidence="2" id="KW-0479">Metal-binding</keyword>
<keyword evidence="7" id="KW-1185">Reference proteome</keyword>
<dbReference type="InterPro" id="IPR036864">
    <property type="entry name" value="Zn2-C6_fun-type_DNA-bd_sf"/>
</dbReference>
<dbReference type="GO" id="GO:0005634">
    <property type="term" value="C:nucleus"/>
    <property type="evidence" value="ECO:0007669"/>
    <property type="project" value="UniProtKB-SubCell"/>
</dbReference>
<dbReference type="CDD" id="cd00067">
    <property type="entry name" value="GAL4"/>
    <property type="match status" value="1"/>
</dbReference>
<feature type="domain" description="Zn(2)-C6 fungal-type" evidence="5">
    <location>
        <begin position="18"/>
        <end position="46"/>
    </location>
</feature>
<dbReference type="GO" id="GO:0000981">
    <property type="term" value="F:DNA-binding transcription factor activity, RNA polymerase II-specific"/>
    <property type="evidence" value="ECO:0007669"/>
    <property type="project" value="InterPro"/>
</dbReference>
<dbReference type="Pfam" id="PF00172">
    <property type="entry name" value="Zn_clus"/>
    <property type="match status" value="1"/>
</dbReference>
<dbReference type="OrthoDB" id="2269373at2759"/>
<dbReference type="EMBL" id="JAGMUU010000014">
    <property type="protein sequence ID" value="KAH7139638.1"/>
    <property type="molecule type" value="Genomic_DNA"/>
</dbReference>
<feature type="region of interest" description="Disordered" evidence="4">
    <location>
        <begin position="341"/>
        <end position="369"/>
    </location>
</feature>
<dbReference type="PANTHER" id="PTHR31001:SF85">
    <property type="entry name" value="ZN(II)2CYS6 TRANSCRIPTION FACTOR (EUROFUNG)"/>
    <property type="match status" value="1"/>
</dbReference>
<reference evidence="6" key="1">
    <citation type="journal article" date="2021" name="Nat. Commun.">
        <title>Genetic determinants of endophytism in the Arabidopsis root mycobiome.</title>
        <authorList>
            <person name="Mesny F."/>
            <person name="Miyauchi S."/>
            <person name="Thiergart T."/>
            <person name="Pickel B."/>
            <person name="Atanasova L."/>
            <person name="Karlsson M."/>
            <person name="Huettel B."/>
            <person name="Barry K.W."/>
            <person name="Haridas S."/>
            <person name="Chen C."/>
            <person name="Bauer D."/>
            <person name="Andreopoulos W."/>
            <person name="Pangilinan J."/>
            <person name="LaButti K."/>
            <person name="Riley R."/>
            <person name="Lipzen A."/>
            <person name="Clum A."/>
            <person name="Drula E."/>
            <person name="Henrissat B."/>
            <person name="Kohler A."/>
            <person name="Grigoriev I.V."/>
            <person name="Martin F.M."/>
            <person name="Hacquard S."/>
        </authorList>
    </citation>
    <scope>NUCLEOTIDE SEQUENCE</scope>
    <source>
        <strain evidence="6">MPI-CAGE-AT-0021</strain>
    </source>
</reference>
<dbReference type="GO" id="GO:0008270">
    <property type="term" value="F:zinc ion binding"/>
    <property type="evidence" value="ECO:0007669"/>
    <property type="project" value="InterPro"/>
</dbReference>
<evidence type="ECO:0000256" key="3">
    <source>
        <dbReference type="ARBA" id="ARBA00023242"/>
    </source>
</evidence>
<protein>
    <submittedName>
        <fullName evidence="6">C6 zinc finger protein</fullName>
    </submittedName>
</protein>
<feature type="compositionally biased region" description="Polar residues" evidence="4">
    <location>
        <begin position="341"/>
        <end position="358"/>
    </location>
</feature>
<dbReference type="InterPro" id="IPR007219">
    <property type="entry name" value="XnlR_reg_dom"/>
</dbReference>
<comment type="subcellular location">
    <subcellularLocation>
        <location evidence="1">Nucleus</location>
    </subcellularLocation>
</comment>
<evidence type="ECO:0000313" key="7">
    <source>
        <dbReference type="Proteomes" id="UP000717696"/>
    </source>
</evidence>
<evidence type="ECO:0000256" key="1">
    <source>
        <dbReference type="ARBA" id="ARBA00004123"/>
    </source>
</evidence>
<sequence>MATLEPDKPHNHPERLPVCSLCQRRKVKCDRNIPCSNCVKFAAPCTPCPPPAPRRRPRPRVELQARLERCEELLRGFAPADPSTLPSSDSQEQSPSMGKLIVDEGLVRFTDSGLYAVVEDELQSMRSILQIPHSGHTPTSTTQLGGDDISNPPHLHMANLEDMQPSPRQVFYLWQAYLDRVHPLTKILHPPSLQPYILESTNGLATLSRSMTTLLFSIYNVAVLSLTDDECFKTFGMSCKTASRRFIAGFKTSLAGLDFLRQCDLTTFQSLILYLLSIKDPENLHYVWIFSGVCIRIAQKLGLHRDGEQLGLSPFETEMRRRAWWQIFMLDVDSAVMSGLSPSTQPRGTDCKQPSNLNDADIHPDATEPFRSRETPSEMIICFLLYKMGEFLARSPGLPTVVNHGEASSIGSVSLDRSLLTKMEELARDVDISLTHIMATYSDPSTGRLHVFATQIKRSIATRMKRLIQPPEQQAECGIPITPQDHLFKLAIATAEDSVELYTVLRSTGFLWFIKAHFQLNIFMFLIGQLCHRTSGDLVERAWNLLPEVYLFHTDFLDLSSTWSYELGALVLKAWRTRSSVLYSRLGTTPENPGYIELLEMGMSTSPFPFVDLA</sequence>
<dbReference type="Pfam" id="PF04082">
    <property type="entry name" value="Fungal_trans"/>
    <property type="match status" value="1"/>
</dbReference>
<gene>
    <name evidence="6" type="ORF">B0J13DRAFT_558286</name>
</gene>
<evidence type="ECO:0000259" key="5">
    <source>
        <dbReference type="PROSITE" id="PS50048"/>
    </source>
</evidence>
<dbReference type="GO" id="GO:0006351">
    <property type="term" value="P:DNA-templated transcription"/>
    <property type="evidence" value="ECO:0007669"/>
    <property type="project" value="InterPro"/>
</dbReference>
<accession>A0A9P9IXS1</accession>
<feature type="non-terminal residue" evidence="6">
    <location>
        <position position="1"/>
    </location>
</feature>
<dbReference type="GO" id="GO:0003677">
    <property type="term" value="F:DNA binding"/>
    <property type="evidence" value="ECO:0007669"/>
    <property type="project" value="InterPro"/>
</dbReference>
<feature type="compositionally biased region" description="Basic and acidic residues" evidence="4">
    <location>
        <begin position="360"/>
        <end position="369"/>
    </location>
</feature>
<dbReference type="SMART" id="SM00066">
    <property type="entry name" value="GAL4"/>
    <property type="match status" value="1"/>
</dbReference>
<dbReference type="CDD" id="cd12148">
    <property type="entry name" value="fungal_TF_MHR"/>
    <property type="match status" value="1"/>
</dbReference>
<dbReference type="AlphaFoldDB" id="A0A9P9IXS1"/>
<dbReference type="InterPro" id="IPR001138">
    <property type="entry name" value="Zn2Cys6_DnaBD"/>
</dbReference>
<comment type="caution">
    <text evidence="6">The sequence shown here is derived from an EMBL/GenBank/DDBJ whole genome shotgun (WGS) entry which is preliminary data.</text>
</comment>
<dbReference type="SMART" id="SM00906">
    <property type="entry name" value="Fungal_trans"/>
    <property type="match status" value="1"/>
</dbReference>
<evidence type="ECO:0000313" key="6">
    <source>
        <dbReference type="EMBL" id="KAH7139638.1"/>
    </source>
</evidence>
<keyword evidence="3" id="KW-0539">Nucleus</keyword>
<evidence type="ECO:0000256" key="2">
    <source>
        <dbReference type="ARBA" id="ARBA00022723"/>
    </source>
</evidence>
<organism evidence="6 7">
    <name type="scientific">Dactylonectria estremocensis</name>
    <dbReference type="NCBI Taxonomy" id="1079267"/>
    <lineage>
        <taxon>Eukaryota</taxon>
        <taxon>Fungi</taxon>
        <taxon>Dikarya</taxon>
        <taxon>Ascomycota</taxon>
        <taxon>Pezizomycotina</taxon>
        <taxon>Sordariomycetes</taxon>
        <taxon>Hypocreomycetidae</taxon>
        <taxon>Hypocreales</taxon>
        <taxon>Nectriaceae</taxon>
        <taxon>Dactylonectria</taxon>
    </lineage>
</organism>
<dbReference type="Proteomes" id="UP000717696">
    <property type="component" value="Unassembled WGS sequence"/>
</dbReference>
<evidence type="ECO:0000256" key="4">
    <source>
        <dbReference type="SAM" id="MobiDB-lite"/>
    </source>
</evidence>
<dbReference type="Gene3D" id="4.10.240.10">
    <property type="entry name" value="Zn(2)-C6 fungal-type DNA-binding domain"/>
    <property type="match status" value="1"/>
</dbReference>
<dbReference type="SUPFAM" id="SSF57701">
    <property type="entry name" value="Zn2/Cys6 DNA-binding domain"/>
    <property type="match status" value="1"/>
</dbReference>
<dbReference type="InterPro" id="IPR050613">
    <property type="entry name" value="Sec_Metabolite_Reg"/>
</dbReference>
<dbReference type="PROSITE" id="PS50048">
    <property type="entry name" value="ZN2_CY6_FUNGAL_2"/>
    <property type="match status" value="1"/>
</dbReference>